<evidence type="ECO:0000313" key="5">
    <source>
        <dbReference type="WBParaSite" id="L893_g33214.t1"/>
    </source>
</evidence>
<keyword evidence="1" id="KW-0813">Transport</keyword>
<name>A0A1I8A5Z1_9BILA</name>
<feature type="compositionally biased region" description="Polar residues" evidence="2">
    <location>
        <begin position="58"/>
        <end position="67"/>
    </location>
</feature>
<evidence type="ECO:0000313" key="4">
    <source>
        <dbReference type="Proteomes" id="UP000095287"/>
    </source>
</evidence>
<dbReference type="PANTHER" id="PTHR47768:SF1">
    <property type="entry name" value="GLOBIN FAMILY PROFILE DOMAIN-CONTAINING PROTEIN"/>
    <property type="match status" value="1"/>
</dbReference>
<dbReference type="Pfam" id="PF00042">
    <property type="entry name" value="Globin"/>
    <property type="match status" value="1"/>
</dbReference>
<feature type="region of interest" description="Disordered" evidence="2">
    <location>
        <begin position="30"/>
        <end position="88"/>
    </location>
</feature>
<reference evidence="5" key="1">
    <citation type="submission" date="2016-11" db="UniProtKB">
        <authorList>
            <consortium name="WormBaseParasite"/>
        </authorList>
    </citation>
    <scope>IDENTIFICATION</scope>
</reference>
<dbReference type="GO" id="GO:0005344">
    <property type="term" value="F:oxygen carrier activity"/>
    <property type="evidence" value="ECO:0007669"/>
    <property type="project" value="UniProtKB-KW"/>
</dbReference>
<dbReference type="PANTHER" id="PTHR47768">
    <property type="entry name" value="GLOBIN RELATED-RELATED"/>
    <property type="match status" value="1"/>
</dbReference>
<dbReference type="GO" id="GO:0019825">
    <property type="term" value="F:oxygen binding"/>
    <property type="evidence" value="ECO:0007669"/>
    <property type="project" value="InterPro"/>
</dbReference>
<accession>A0A1I8A5Z1</accession>
<keyword evidence="4" id="KW-1185">Reference proteome</keyword>
<dbReference type="InterPro" id="IPR000971">
    <property type="entry name" value="Globin"/>
</dbReference>
<organism evidence="4 5">
    <name type="scientific">Steinernema glaseri</name>
    <dbReference type="NCBI Taxonomy" id="37863"/>
    <lineage>
        <taxon>Eukaryota</taxon>
        <taxon>Metazoa</taxon>
        <taxon>Ecdysozoa</taxon>
        <taxon>Nematoda</taxon>
        <taxon>Chromadorea</taxon>
        <taxon>Rhabditida</taxon>
        <taxon>Tylenchina</taxon>
        <taxon>Panagrolaimomorpha</taxon>
        <taxon>Strongyloidoidea</taxon>
        <taxon>Steinernematidae</taxon>
        <taxon>Steinernema</taxon>
    </lineage>
</organism>
<dbReference type="SUPFAM" id="SSF46458">
    <property type="entry name" value="Globin-like"/>
    <property type="match status" value="1"/>
</dbReference>
<dbReference type="Proteomes" id="UP000095287">
    <property type="component" value="Unplaced"/>
</dbReference>
<keyword evidence="1" id="KW-0479">Metal-binding</keyword>
<dbReference type="AlphaFoldDB" id="A0A1I8A5Z1"/>
<dbReference type="InterPro" id="IPR053341">
    <property type="entry name" value="Oxidative_stress_globin-like"/>
</dbReference>
<dbReference type="InterPro" id="IPR012292">
    <property type="entry name" value="Globin/Proto"/>
</dbReference>
<evidence type="ECO:0000256" key="2">
    <source>
        <dbReference type="SAM" id="MobiDB-lite"/>
    </source>
</evidence>
<dbReference type="CDD" id="cd01040">
    <property type="entry name" value="Mb-like"/>
    <property type="match status" value="1"/>
</dbReference>
<comment type="similarity">
    <text evidence="1">Belongs to the globin family.</text>
</comment>
<evidence type="ECO:0000259" key="3">
    <source>
        <dbReference type="PROSITE" id="PS01033"/>
    </source>
</evidence>
<keyword evidence="1" id="KW-0349">Heme</keyword>
<sequence length="255" mass="29316">MPLSLAKMPTAARQVFSSLVNLFSASTSEHHAATGERRKKPNLCQVTPEPNRRESTPENKMNGTETEVVNHGASCSPPSSSSSEMDHWEPDDYEKELVKRTWSDDFDFLYELGSKIYQHIFDTNPHTKELFPSIHRHGADWKNSKEFRAQALKFVQTLSHTVKNLYHMELQKDTLHKIGERHVAFSDRGFKPEYWDVFQDSMEFALSNHIAALPDLTEQQKADATSVWRTLALYVTTHMKKGYFDLLENKKNGSK</sequence>
<dbReference type="WBParaSite" id="L893_g33214.t1">
    <property type="protein sequence ID" value="L893_g33214.t1"/>
    <property type="gene ID" value="L893_g33214"/>
</dbReference>
<evidence type="ECO:0000256" key="1">
    <source>
        <dbReference type="RuleBase" id="RU000356"/>
    </source>
</evidence>
<protein>
    <submittedName>
        <fullName evidence="5">GLOBIN domain-containing protein</fullName>
    </submittedName>
</protein>
<dbReference type="InterPro" id="IPR009050">
    <property type="entry name" value="Globin-like_sf"/>
</dbReference>
<feature type="domain" description="Globin" evidence="3">
    <location>
        <begin position="87"/>
        <end position="240"/>
    </location>
</feature>
<keyword evidence="1" id="KW-0408">Iron</keyword>
<proteinExistence type="inferred from homology"/>
<feature type="compositionally biased region" description="Low complexity" evidence="2">
    <location>
        <begin position="74"/>
        <end position="83"/>
    </location>
</feature>
<keyword evidence="1" id="KW-0561">Oxygen transport</keyword>
<dbReference type="InterPro" id="IPR044399">
    <property type="entry name" value="Mb-like_M"/>
</dbReference>
<dbReference type="Gene3D" id="1.10.490.10">
    <property type="entry name" value="Globins"/>
    <property type="match status" value="1"/>
</dbReference>
<dbReference type="PROSITE" id="PS01033">
    <property type="entry name" value="GLOBIN"/>
    <property type="match status" value="1"/>
</dbReference>
<dbReference type="GO" id="GO:0020037">
    <property type="term" value="F:heme binding"/>
    <property type="evidence" value="ECO:0007669"/>
    <property type="project" value="InterPro"/>
</dbReference>